<dbReference type="EMBL" id="JADGJW010000265">
    <property type="protein sequence ID" value="KAJ3220896.1"/>
    <property type="molecule type" value="Genomic_DNA"/>
</dbReference>
<keyword evidence="4" id="KW-0539">Nucleus</keyword>
<comment type="caution">
    <text evidence="6">The sequence shown here is derived from an EMBL/GenBank/DDBJ whole genome shotgun (WGS) entry which is preliminary data.</text>
</comment>
<dbReference type="Proteomes" id="UP001211065">
    <property type="component" value="Unassembled WGS sequence"/>
</dbReference>
<evidence type="ECO:0000313" key="7">
    <source>
        <dbReference type="Proteomes" id="UP001211065"/>
    </source>
</evidence>
<dbReference type="PROSITE" id="PS00463">
    <property type="entry name" value="ZN2_CY6_FUNGAL_1"/>
    <property type="match status" value="1"/>
</dbReference>
<dbReference type="PROSITE" id="PS50048">
    <property type="entry name" value="ZN2_CY6_FUNGAL_2"/>
    <property type="match status" value="1"/>
</dbReference>
<dbReference type="SUPFAM" id="SSF57701">
    <property type="entry name" value="Zn2/Cys6 DNA-binding domain"/>
    <property type="match status" value="1"/>
</dbReference>
<dbReference type="GO" id="GO:0005634">
    <property type="term" value="C:nucleus"/>
    <property type="evidence" value="ECO:0007669"/>
    <property type="project" value="UniProtKB-SubCell"/>
</dbReference>
<evidence type="ECO:0000256" key="1">
    <source>
        <dbReference type="ARBA" id="ARBA00004123"/>
    </source>
</evidence>
<keyword evidence="7" id="KW-1185">Reference proteome</keyword>
<dbReference type="InterPro" id="IPR036864">
    <property type="entry name" value="Zn2-C6_fun-type_DNA-bd_sf"/>
</dbReference>
<dbReference type="GO" id="GO:0008270">
    <property type="term" value="F:zinc ion binding"/>
    <property type="evidence" value="ECO:0007669"/>
    <property type="project" value="InterPro"/>
</dbReference>
<dbReference type="GO" id="GO:0000981">
    <property type="term" value="F:DNA-binding transcription factor activity, RNA polymerase II-specific"/>
    <property type="evidence" value="ECO:0007669"/>
    <property type="project" value="InterPro"/>
</dbReference>
<dbReference type="PANTHER" id="PTHR46910">
    <property type="entry name" value="TRANSCRIPTION FACTOR PDR1"/>
    <property type="match status" value="1"/>
</dbReference>
<proteinExistence type="predicted"/>
<gene>
    <name evidence="6" type="ORF">HK099_003925</name>
</gene>
<evidence type="ECO:0000256" key="2">
    <source>
        <dbReference type="ARBA" id="ARBA00022723"/>
    </source>
</evidence>
<dbReference type="InterPro" id="IPR050987">
    <property type="entry name" value="AtrR-like"/>
</dbReference>
<keyword evidence="3" id="KW-0238">DNA-binding</keyword>
<dbReference type="SMART" id="SM00066">
    <property type="entry name" value="GAL4"/>
    <property type="match status" value="1"/>
</dbReference>
<dbReference type="Gene3D" id="4.10.240.10">
    <property type="entry name" value="Zn(2)-C6 fungal-type DNA-binding domain"/>
    <property type="match status" value="1"/>
</dbReference>
<keyword evidence="2" id="KW-0479">Metal-binding</keyword>
<dbReference type="PANTHER" id="PTHR46910:SF3">
    <property type="entry name" value="HALOTOLERANCE PROTEIN 9-RELATED"/>
    <property type="match status" value="1"/>
</dbReference>
<evidence type="ECO:0000256" key="4">
    <source>
        <dbReference type="ARBA" id="ARBA00023242"/>
    </source>
</evidence>
<dbReference type="GO" id="GO:0003677">
    <property type="term" value="F:DNA binding"/>
    <property type="evidence" value="ECO:0007669"/>
    <property type="project" value="UniProtKB-KW"/>
</dbReference>
<evidence type="ECO:0000313" key="6">
    <source>
        <dbReference type="EMBL" id="KAJ3220896.1"/>
    </source>
</evidence>
<dbReference type="InterPro" id="IPR001138">
    <property type="entry name" value="Zn2Cys6_DnaBD"/>
</dbReference>
<protein>
    <recommendedName>
        <fullName evidence="5">Zn(2)-C6 fungal-type domain-containing protein</fullName>
    </recommendedName>
</protein>
<feature type="domain" description="Zn(2)-C6 fungal-type" evidence="5">
    <location>
        <begin position="12"/>
        <end position="41"/>
    </location>
</feature>
<evidence type="ECO:0000256" key="3">
    <source>
        <dbReference type="ARBA" id="ARBA00023125"/>
    </source>
</evidence>
<dbReference type="Pfam" id="PF00172">
    <property type="entry name" value="Zn_clus"/>
    <property type="match status" value="1"/>
</dbReference>
<name>A0AAD5XVZ5_9FUNG</name>
<dbReference type="CDD" id="cd00067">
    <property type="entry name" value="GAL4"/>
    <property type="match status" value="1"/>
</dbReference>
<accession>A0AAD5XVZ5</accession>
<organism evidence="6 7">
    <name type="scientific">Clydaea vesicula</name>
    <dbReference type="NCBI Taxonomy" id="447962"/>
    <lineage>
        <taxon>Eukaryota</taxon>
        <taxon>Fungi</taxon>
        <taxon>Fungi incertae sedis</taxon>
        <taxon>Chytridiomycota</taxon>
        <taxon>Chytridiomycota incertae sedis</taxon>
        <taxon>Chytridiomycetes</taxon>
        <taxon>Lobulomycetales</taxon>
        <taxon>Lobulomycetaceae</taxon>
        <taxon>Clydaea</taxon>
    </lineage>
</organism>
<reference evidence="6" key="1">
    <citation type="submission" date="2020-05" db="EMBL/GenBank/DDBJ databases">
        <title>Phylogenomic resolution of chytrid fungi.</title>
        <authorList>
            <person name="Stajich J.E."/>
            <person name="Amses K."/>
            <person name="Simmons R."/>
            <person name="Seto K."/>
            <person name="Myers J."/>
            <person name="Bonds A."/>
            <person name="Quandt C.A."/>
            <person name="Barry K."/>
            <person name="Liu P."/>
            <person name="Grigoriev I."/>
            <person name="Longcore J.E."/>
            <person name="James T.Y."/>
        </authorList>
    </citation>
    <scope>NUCLEOTIDE SEQUENCE</scope>
    <source>
        <strain evidence="6">JEL0476</strain>
    </source>
</reference>
<dbReference type="AlphaFoldDB" id="A0AAD5XVZ5"/>
<evidence type="ECO:0000259" key="5">
    <source>
        <dbReference type="PROSITE" id="PS50048"/>
    </source>
</evidence>
<sequence>MITTRRFVISHACEVCRKSKKKCNGLFPCCECQRLSKDCFYSERKTKTNKKSSPTQKKKLSNIQAITSPLKELKQTQTNTNTSMQPTHIITNNLPLQQQYATINKVVVNNKGYQNKTINLNDSQNLFYGNHATVDFNFLNFFQSQISNVSDKSSEDFDIFNVSGLLFNPIDNPYPKFSFTKQFLPEETLSYFMNQQIPVNPDDSLSLALAKVPELDLTQLKNSHSIPFKLFTIYFILLSSAYSSSGIQFIEWQRLGGHSYNYKDPNYTPKNIEENKRELRLCQANDINFVFKQFNSHFEPYFFYSTMSYRCQFSLHPLLFSEFGSPQKAATLFADISYEYIKKNNFRDFFRCKAYIHVQFCYGDQRKALHILRELHELALLTNFDKSTMQNSYHFLTNPSDVYMKRLFWVGFFAFTTFISYPMIGDERMHMDMTLESEWDKFYCFQEIPPFKGDFKIHHYSQIVFLTRKAIRFFNNKENKSKIDIFSGTTSIHNELLMWFERLPEANKIFNSLKEFLVGIRNFKNLNWYKVISNIKILIWFLYSLIKIHTHHYKFNSTDVKFNFSAVEDLEEVDKLKATSLDIILCCVRALSSVLAVYPPNTILKEMKGDFHGKRFSLDSDIIEVILLILSLFEMTTTSNNDKGSWLNIFEIKKEVFIFHLKDMYLLILKRLNTSYSLKCLKEVELKLMNRLDIFEINEIYKDL</sequence>
<comment type="subcellular location">
    <subcellularLocation>
        <location evidence="1">Nucleus</location>
    </subcellularLocation>
</comment>